<dbReference type="InterPro" id="IPR014995">
    <property type="entry name" value="DUF1844"/>
</dbReference>
<dbReference type="Pfam" id="PF08899">
    <property type="entry name" value="DUF1844"/>
    <property type="match status" value="1"/>
</dbReference>
<gene>
    <name evidence="2" type="ORF">ABR82_06010</name>
</gene>
<dbReference type="EMBL" id="LIBO01000354">
    <property type="protein sequence ID" value="KRO59818.1"/>
    <property type="molecule type" value="Genomic_DNA"/>
</dbReference>
<comment type="caution">
    <text evidence="2">The sequence shown here is derived from an EMBL/GenBank/DDBJ whole genome shotgun (WGS) entry which is preliminary data.</text>
</comment>
<evidence type="ECO:0000256" key="1">
    <source>
        <dbReference type="SAM" id="MobiDB-lite"/>
    </source>
</evidence>
<protein>
    <recommendedName>
        <fullName evidence="4">DUF1844 domain-containing protein</fullName>
    </recommendedName>
</protein>
<feature type="compositionally biased region" description="Acidic residues" evidence="1">
    <location>
        <begin position="112"/>
        <end position="121"/>
    </location>
</feature>
<organism evidence="2 3">
    <name type="scientific">Verrucomicrobia subdivision 6 bacterium BACL9 MAG-120507-bin52</name>
    <dbReference type="NCBI Taxonomy" id="1655590"/>
    <lineage>
        <taxon>Bacteria</taxon>
        <taxon>Pseudomonadati</taxon>
        <taxon>Verrucomicrobiota</taxon>
        <taxon>Verrucomicrobiia</taxon>
        <taxon>Verrucomicrobiales</taxon>
        <taxon>Verrucomicrobia subdivision 6</taxon>
    </lineage>
</organism>
<evidence type="ECO:0000313" key="2">
    <source>
        <dbReference type="EMBL" id="KRO59818.1"/>
    </source>
</evidence>
<reference evidence="2 3" key="1">
    <citation type="submission" date="2015-10" db="EMBL/GenBank/DDBJ databases">
        <title>Metagenome-Assembled Genomes uncover a global brackish microbiome.</title>
        <authorList>
            <person name="Hugerth L.W."/>
            <person name="Larsson J."/>
            <person name="Alneberg J."/>
            <person name="Lindh M.V."/>
            <person name="Legrand C."/>
            <person name="Pinhassi J."/>
            <person name="Andersson A.F."/>
        </authorList>
    </citation>
    <scope>NUCLEOTIDE SEQUENCE [LARGE SCALE GENOMIC DNA]</scope>
    <source>
        <strain evidence="2">BACL18 MAG-120507-bin52</strain>
    </source>
</reference>
<proteinExistence type="predicted"/>
<feature type="compositionally biased region" description="Pro residues" evidence="1">
    <location>
        <begin position="124"/>
        <end position="136"/>
    </location>
</feature>
<dbReference type="AlphaFoldDB" id="A0A0R2RIG5"/>
<name>A0A0R2RIG5_9BACT</name>
<evidence type="ECO:0008006" key="4">
    <source>
        <dbReference type="Google" id="ProtNLM"/>
    </source>
</evidence>
<dbReference type="Proteomes" id="UP000051269">
    <property type="component" value="Unassembled WGS sequence"/>
</dbReference>
<sequence length="155" mass="16974">MAELQKNNPALTSEMTKRFVQFVMVQAQNILYVLGRIPTPEGERIPPNLQAAKMMIDHLELIKIKTDGNLTTQETKIITEALQQVQLAFVEASGGTPVGMMPDRGPQVDMSALEEEMDSDEPAPSAPPQPTSPASPPSSVTSEAEEKKKYFKSYG</sequence>
<accession>A0A0R2RIG5</accession>
<feature type="region of interest" description="Disordered" evidence="1">
    <location>
        <begin position="94"/>
        <end position="155"/>
    </location>
</feature>
<evidence type="ECO:0000313" key="3">
    <source>
        <dbReference type="Proteomes" id="UP000051269"/>
    </source>
</evidence>